<evidence type="ECO:0000313" key="3">
    <source>
        <dbReference type="Proteomes" id="UP000026915"/>
    </source>
</evidence>
<dbReference type="EMBL" id="CM001879">
    <property type="protein sequence ID" value="EOX91564.1"/>
    <property type="molecule type" value="Genomic_DNA"/>
</dbReference>
<dbReference type="InParanoid" id="A0A061DGN5"/>
<organism evidence="2 3">
    <name type="scientific">Theobroma cacao</name>
    <name type="common">Cacao</name>
    <name type="synonym">Cocoa</name>
    <dbReference type="NCBI Taxonomy" id="3641"/>
    <lineage>
        <taxon>Eukaryota</taxon>
        <taxon>Viridiplantae</taxon>
        <taxon>Streptophyta</taxon>
        <taxon>Embryophyta</taxon>
        <taxon>Tracheophyta</taxon>
        <taxon>Spermatophyta</taxon>
        <taxon>Magnoliopsida</taxon>
        <taxon>eudicotyledons</taxon>
        <taxon>Gunneridae</taxon>
        <taxon>Pentapetalae</taxon>
        <taxon>rosids</taxon>
        <taxon>malvids</taxon>
        <taxon>Malvales</taxon>
        <taxon>Malvaceae</taxon>
        <taxon>Byttnerioideae</taxon>
        <taxon>Theobroma</taxon>
    </lineage>
</organism>
<keyword evidence="3" id="KW-1185">Reference proteome</keyword>
<sequence>MPLALLLQEVEILLTVCCLRCYKPSTGLMLEGLPSHQKMIHCGGPGYQMIVSCLIQKLLGTVNFSLIHLNSNLEEPQNMMPQALSIRLQKN</sequence>
<dbReference type="AlphaFoldDB" id="A0A061DGN5"/>
<evidence type="ECO:0000256" key="1">
    <source>
        <dbReference type="SAM" id="SignalP"/>
    </source>
</evidence>
<dbReference type="HOGENOM" id="CLU_2431380_0_0_1"/>
<proteinExistence type="predicted"/>
<keyword evidence="1" id="KW-0732">Signal</keyword>
<feature type="chain" id="PRO_5001596162" evidence="1">
    <location>
        <begin position="19"/>
        <end position="91"/>
    </location>
</feature>
<evidence type="ECO:0000313" key="2">
    <source>
        <dbReference type="EMBL" id="EOX91564.1"/>
    </source>
</evidence>
<gene>
    <name evidence="2" type="ORF">TCM_000706</name>
</gene>
<accession>A0A061DGN5</accession>
<reference evidence="2 3" key="1">
    <citation type="journal article" date="2013" name="Genome Biol.">
        <title>The genome sequence of the most widely cultivated cacao type and its use to identify candidate genes regulating pod color.</title>
        <authorList>
            <person name="Motamayor J.C."/>
            <person name="Mockaitis K."/>
            <person name="Schmutz J."/>
            <person name="Haiminen N."/>
            <person name="Iii D.L."/>
            <person name="Cornejo O."/>
            <person name="Findley S.D."/>
            <person name="Zheng P."/>
            <person name="Utro F."/>
            <person name="Royaert S."/>
            <person name="Saski C."/>
            <person name="Jenkins J."/>
            <person name="Podicheti R."/>
            <person name="Zhao M."/>
            <person name="Scheffler B.E."/>
            <person name="Stack J.C."/>
            <person name="Feltus F.A."/>
            <person name="Mustiga G.M."/>
            <person name="Amores F."/>
            <person name="Phillips W."/>
            <person name="Marelli J.P."/>
            <person name="May G.D."/>
            <person name="Shapiro H."/>
            <person name="Ma J."/>
            <person name="Bustamante C.D."/>
            <person name="Schnell R.J."/>
            <person name="Main D."/>
            <person name="Gilbert D."/>
            <person name="Parida L."/>
            <person name="Kuhn D.N."/>
        </authorList>
    </citation>
    <scope>NUCLEOTIDE SEQUENCE [LARGE SCALE GENOMIC DNA]</scope>
    <source>
        <strain evidence="3">cv. Matina 1-6</strain>
    </source>
</reference>
<name>A0A061DGN5_THECC</name>
<protein>
    <submittedName>
        <fullName evidence="2">Uncharacterized protein</fullName>
    </submittedName>
</protein>
<feature type="signal peptide" evidence="1">
    <location>
        <begin position="1"/>
        <end position="18"/>
    </location>
</feature>
<dbReference type="Proteomes" id="UP000026915">
    <property type="component" value="Chromosome 1"/>
</dbReference>
<dbReference type="Gramene" id="EOX91564">
    <property type="protein sequence ID" value="EOX91564"/>
    <property type="gene ID" value="TCM_000706"/>
</dbReference>